<protein>
    <submittedName>
        <fullName evidence="7">Glycosyltransferase</fullName>
    </submittedName>
</protein>
<feature type="domain" description="Diacylglycerol glucosyltransferase N-terminal" evidence="6">
    <location>
        <begin position="25"/>
        <end position="188"/>
    </location>
</feature>
<evidence type="ECO:0000313" key="7">
    <source>
        <dbReference type="EMBL" id="PZE21272.1"/>
    </source>
</evidence>
<dbReference type="EMBL" id="NHRJ02000003">
    <property type="protein sequence ID" value="PZE21272.1"/>
    <property type="molecule type" value="Genomic_DNA"/>
</dbReference>
<dbReference type="GO" id="GO:0016020">
    <property type="term" value="C:membrane"/>
    <property type="evidence" value="ECO:0007669"/>
    <property type="project" value="UniProtKB-SubCell"/>
</dbReference>
<sequence>MHSRGKTMMHNPRIIILTASYGEGHIQAASAIQQSLQRKGIDQVQVVDLIKLAHPLFHTVSSFLYTKSTTFAQLGIDYYGWLYHATRGIKPDGLCHRYFGRLGRFALSREIERQRPDAVISTFPYGAATAVCRHLDIPNFTVVTDYTLHGIWLHRGVDKYYVACPELKEELVFHGFPRGRIEVSGIPIRSAFEDLSRTDLALNGNGMNNDTHTLLILAGSYMRKTLHQLIRTLTQLTNVQLVVVCGRNKKAEHELRLAYANQPRLSIFGYVENMDELMADASCIVTKAGGLTLSEAIALKKPIFIFQPYSGQEYENAKFLVRQKAAFCAGNVRELALQVSRVLSDESLTREMKRTMAGLRKKAASDYIVHNIIEAIGATPERAKTE</sequence>
<dbReference type="Gene3D" id="3.40.50.2000">
    <property type="entry name" value="Glycogen Phosphorylase B"/>
    <property type="match status" value="2"/>
</dbReference>
<dbReference type="GO" id="GO:0009247">
    <property type="term" value="P:glycolipid biosynthetic process"/>
    <property type="evidence" value="ECO:0007669"/>
    <property type="project" value="InterPro"/>
</dbReference>
<dbReference type="OrthoDB" id="9815663at2"/>
<dbReference type="SUPFAM" id="SSF53756">
    <property type="entry name" value="UDP-Glycosyltransferase/glycogen phosphorylase"/>
    <property type="match status" value="1"/>
</dbReference>
<keyword evidence="8" id="KW-1185">Reference proteome</keyword>
<dbReference type="Proteomes" id="UP000214746">
    <property type="component" value="Unassembled WGS sequence"/>
</dbReference>
<dbReference type="InterPro" id="IPR050519">
    <property type="entry name" value="Glycosyltransf_28_UgtP"/>
</dbReference>
<dbReference type="Pfam" id="PF04101">
    <property type="entry name" value="Glyco_tran_28_C"/>
    <property type="match status" value="1"/>
</dbReference>
<evidence type="ECO:0000256" key="3">
    <source>
        <dbReference type="ARBA" id="ARBA00022676"/>
    </source>
</evidence>
<evidence type="ECO:0000256" key="1">
    <source>
        <dbReference type="ARBA" id="ARBA00004370"/>
    </source>
</evidence>
<keyword evidence="3" id="KW-0328">Glycosyltransferase</keyword>
<organism evidence="7 8">
    <name type="scientific">Paenibacillus xerothermodurans</name>
    <dbReference type="NCBI Taxonomy" id="1977292"/>
    <lineage>
        <taxon>Bacteria</taxon>
        <taxon>Bacillati</taxon>
        <taxon>Bacillota</taxon>
        <taxon>Bacilli</taxon>
        <taxon>Bacillales</taxon>
        <taxon>Paenibacillaceae</taxon>
        <taxon>Paenibacillus</taxon>
    </lineage>
</organism>
<dbReference type="InterPro" id="IPR007235">
    <property type="entry name" value="Glyco_trans_28_C"/>
</dbReference>
<evidence type="ECO:0000256" key="4">
    <source>
        <dbReference type="ARBA" id="ARBA00022679"/>
    </source>
</evidence>
<gene>
    <name evidence="7" type="ORF">CBW46_007830</name>
</gene>
<evidence type="ECO:0000256" key="2">
    <source>
        <dbReference type="ARBA" id="ARBA00006962"/>
    </source>
</evidence>
<dbReference type="PANTHER" id="PTHR43025:SF3">
    <property type="entry name" value="MONOGALACTOSYLDIACYLGLYCEROL SYNTHASE 1, CHLOROPLASTIC"/>
    <property type="match status" value="1"/>
</dbReference>
<dbReference type="AlphaFoldDB" id="A0A2W1P0J8"/>
<comment type="similarity">
    <text evidence="2">Belongs to the glycosyltransferase 28 family.</text>
</comment>
<dbReference type="Pfam" id="PF06925">
    <property type="entry name" value="MGDG_synth"/>
    <property type="match status" value="1"/>
</dbReference>
<feature type="domain" description="Glycosyl transferase family 28 C-terminal" evidence="5">
    <location>
        <begin position="213"/>
        <end position="352"/>
    </location>
</feature>
<dbReference type="InterPro" id="IPR009695">
    <property type="entry name" value="Diacylglyc_glucosyltr_N"/>
</dbReference>
<dbReference type="PANTHER" id="PTHR43025">
    <property type="entry name" value="MONOGALACTOSYLDIACYLGLYCEROL SYNTHASE"/>
    <property type="match status" value="1"/>
</dbReference>
<evidence type="ECO:0000259" key="5">
    <source>
        <dbReference type="Pfam" id="PF04101"/>
    </source>
</evidence>
<dbReference type="GO" id="GO:0016758">
    <property type="term" value="F:hexosyltransferase activity"/>
    <property type="evidence" value="ECO:0007669"/>
    <property type="project" value="InterPro"/>
</dbReference>
<evidence type="ECO:0000313" key="8">
    <source>
        <dbReference type="Proteomes" id="UP000214746"/>
    </source>
</evidence>
<comment type="caution">
    <text evidence="7">The sequence shown here is derived from an EMBL/GenBank/DDBJ whole genome shotgun (WGS) entry which is preliminary data.</text>
</comment>
<keyword evidence="4" id="KW-0808">Transferase</keyword>
<evidence type="ECO:0000259" key="6">
    <source>
        <dbReference type="Pfam" id="PF06925"/>
    </source>
</evidence>
<name>A0A2W1P0J8_PAEXE</name>
<reference evidence="7" key="1">
    <citation type="submission" date="2018-06" db="EMBL/GenBank/DDBJ databases">
        <title>Paenibacillus xerothermodurans sp. nov. an extremely dry heat resistant spore forming bacterium isolated from the soil of Cape Canaveral, Florida.</title>
        <authorList>
            <person name="Seuylemezian A."/>
            <person name="Kaur N."/>
            <person name="Patil P."/>
            <person name="Patil P."/>
            <person name="Mayilraj S."/>
            <person name="Vaishampayan P."/>
        </authorList>
    </citation>
    <scope>NUCLEOTIDE SEQUENCE [LARGE SCALE GENOMIC DNA]</scope>
    <source>
        <strain evidence="7">ATCC 27380</strain>
    </source>
</reference>
<proteinExistence type="inferred from homology"/>
<comment type="subcellular location">
    <subcellularLocation>
        <location evidence="1">Membrane</location>
    </subcellularLocation>
</comment>
<accession>A0A2W1P0J8</accession>